<evidence type="ECO:0000313" key="2">
    <source>
        <dbReference type="EMBL" id="ADY52053.1"/>
    </source>
</evidence>
<feature type="transmembrane region" description="Helical" evidence="1">
    <location>
        <begin position="100"/>
        <end position="124"/>
    </location>
</feature>
<dbReference type="RefSeq" id="WP_013632552.1">
    <property type="nucleotide sequence ID" value="NC_015177.1"/>
</dbReference>
<proteinExistence type="predicted"/>
<dbReference type="HOGENOM" id="CLU_141496_0_0_10"/>
<gene>
    <name evidence="2" type="ordered locus">Pedsa_1492</name>
</gene>
<keyword evidence="1" id="KW-0812">Transmembrane</keyword>
<dbReference type="eggNOG" id="COG4262">
    <property type="taxonomic scope" value="Bacteria"/>
</dbReference>
<protein>
    <submittedName>
        <fullName evidence="2">Uncharacterized protein</fullName>
    </submittedName>
</protein>
<feature type="transmembrane region" description="Helical" evidence="1">
    <location>
        <begin position="76"/>
        <end position="94"/>
    </location>
</feature>
<accession>F0S5A8</accession>
<dbReference type="EMBL" id="CP002545">
    <property type="protein sequence ID" value="ADY52053.1"/>
    <property type="molecule type" value="Genomic_DNA"/>
</dbReference>
<dbReference type="KEGG" id="psn:Pedsa_1492"/>
<feature type="transmembrane region" description="Helical" evidence="1">
    <location>
        <begin position="32"/>
        <end position="55"/>
    </location>
</feature>
<dbReference type="STRING" id="762903.Pedsa_1492"/>
<sequence length="155" mass="17000">MNVFVLVLMGCCGAMLTFFVNTRLSQGPVKSSALLTMFVVAFLYLFPNLLSPYLTKNIPYIFIGSSFIGMVSSQQLSTYIGIALSGLIFSLIYLNTSQFFAGYGGALGTSSCISLLVVLSIPYFKSKRKLTVGMLQLRKLVIKGKRRKPNEKVGL</sequence>
<reference evidence="3" key="2">
    <citation type="submission" date="2011-02" db="EMBL/GenBank/DDBJ databases">
        <title>The complete genome of Pedobacter saltans DSM 12145.</title>
        <authorList>
            <consortium name="US DOE Joint Genome Institute (JGI-PGF)"/>
            <person name="Lucas S."/>
            <person name="Copeland A."/>
            <person name="Lapidus A."/>
            <person name="Bruce D."/>
            <person name="Goodwin L."/>
            <person name="Pitluck S."/>
            <person name="Kyrpides N."/>
            <person name="Mavromatis K."/>
            <person name="Pagani I."/>
            <person name="Ivanova N."/>
            <person name="Ovchinnikova G."/>
            <person name="Lu M."/>
            <person name="Detter J.C."/>
            <person name="Han C."/>
            <person name="Land M."/>
            <person name="Hauser L."/>
            <person name="Markowitz V."/>
            <person name="Cheng J.-F."/>
            <person name="Hugenholtz P."/>
            <person name="Woyke T."/>
            <person name="Wu D."/>
            <person name="Tindall B."/>
            <person name="Pomrenke H.G."/>
            <person name="Brambilla E."/>
            <person name="Klenk H.-P."/>
            <person name="Eisen J.A."/>
        </authorList>
    </citation>
    <scope>NUCLEOTIDE SEQUENCE [LARGE SCALE GENOMIC DNA]</scope>
    <source>
        <strain evidence="3">ATCC 51119 / DSM 12145 / JCM 21818 / LMG 10337 / NBRC 100064 / NCIMB 13643</strain>
    </source>
</reference>
<evidence type="ECO:0000256" key="1">
    <source>
        <dbReference type="SAM" id="Phobius"/>
    </source>
</evidence>
<dbReference type="Proteomes" id="UP000000310">
    <property type="component" value="Chromosome"/>
</dbReference>
<keyword evidence="3" id="KW-1185">Reference proteome</keyword>
<organism evidence="2 3">
    <name type="scientific">Pseudopedobacter saltans (strain ATCC 51119 / DSM 12145 / JCM 21818 / CCUG 39354 / LMG 10337 / NBRC 100064 / NCIMB 13643)</name>
    <name type="common">Pedobacter saltans</name>
    <dbReference type="NCBI Taxonomy" id="762903"/>
    <lineage>
        <taxon>Bacteria</taxon>
        <taxon>Pseudomonadati</taxon>
        <taxon>Bacteroidota</taxon>
        <taxon>Sphingobacteriia</taxon>
        <taxon>Sphingobacteriales</taxon>
        <taxon>Sphingobacteriaceae</taxon>
        <taxon>Pseudopedobacter</taxon>
    </lineage>
</organism>
<dbReference type="AlphaFoldDB" id="F0S5A8"/>
<evidence type="ECO:0000313" key="3">
    <source>
        <dbReference type="Proteomes" id="UP000000310"/>
    </source>
</evidence>
<keyword evidence="1" id="KW-0472">Membrane</keyword>
<name>F0S5A8_PSESL</name>
<reference evidence="2 3" key="1">
    <citation type="journal article" date="2011" name="Stand. Genomic Sci.">
        <title>Complete genome sequence of the gliding, heparinolytic Pedobacter saltans type strain (113).</title>
        <authorList>
            <person name="Liolios K."/>
            <person name="Sikorski J."/>
            <person name="Lu M."/>
            <person name="Nolan M."/>
            <person name="Lapidus A."/>
            <person name="Lucas S."/>
            <person name="Hammon N."/>
            <person name="Deshpande S."/>
            <person name="Cheng J.F."/>
            <person name="Tapia R."/>
            <person name="Han C."/>
            <person name="Goodwin L."/>
            <person name="Pitluck S."/>
            <person name="Huntemann M."/>
            <person name="Ivanova N."/>
            <person name="Pagani I."/>
            <person name="Mavromatis K."/>
            <person name="Ovchinikova G."/>
            <person name="Pati A."/>
            <person name="Chen A."/>
            <person name="Palaniappan K."/>
            <person name="Land M."/>
            <person name="Hauser L."/>
            <person name="Brambilla E.M."/>
            <person name="Kotsyurbenko O."/>
            <person name="Rohde M."/>
            <person name="Tindall B.J."/>
            <person name="Abt B."/>
            <person name="Goker M."/>
            <person name="Detter J.C."/>
            <person name="Woyke T."/>
            <person name="Bristow J."/>
            <person name="Eisen J.A."/>
            <person name="Markowitz V."/>
            <person name="Hugenholtz P."/>
            <person name="Klenk H.P."/>
            <person name="Kyrpides N.C."/>
        </authorList>
    </citation>
    <scope>NUCLEOTIDE SEQUENCE [LARGE SCALE GENOMIC DNA]</scope>
    <source>
        <strain evidence="3">ATCC 51119 / DSM 12145 / JCM 21818 / LMG 10337 / NBRC 100064 / NCIMB 13643</strain>
    </source>
</reference>
<keyword evidence="1" id="KW-1133">Transmembrane helix</keyword>